<evidence type="ECO:0000313" key="2">
    <source>
        <dbReference type="Proteomes" id="UP001500191"/>
    </source>
</evidence>
<proteinExistence type="predicted"/>
<dbReference type="RefSeq" id="WP_343757499.1">
    <property type="nucleotide sequence ID" value="NZ_BAAADB010000012.1"/>
</dbReference>
<dbReference type="EMBL" id="BAAADB010000012">
    <property type="protein sequence ID" value="GAA0508693.1"/>
    <property type="molecule type" value="Genomic_DNA"/>
</dbReference>
<accession>A0ABP3LZ33</accession>
<organism evidence="1 2">
    <name type="scientific">Deinococcus depolymerans</name>
    <dbReference type="NCBI Taxonomy" id="392408"/>
    <lineage>
        <taxon>Bacteria</taxon>
        <taxon>Thermotogati</taxon>
        <taxon>Deinococcota</taxon>
        <taxon>Deinococci</taxon>
        <taxon>Deinococcales</taxon>
        <taxon>Deinococcaceae</taxon>
        <taxon>Deinococcus</taxon>
    </lineage>
</organism>
<comment type="caution">
    <text evidence="1">The sequence shown here is derived from an EMBL/GenBank/DDBJ whole genome shotgun (WGS) entry which is preliminary data.</text>
</comment>
<reference evidence="2" key="1">
    <citation type="journal article" date="2019" name="Int. J. Syst. Evol. Microbiol.">
        <title>The Global Catalogue of Microorganisms (GCM) 10K type strain sequencing project: providing services to taxonomists for standard genome sequencing and annotation.</title>
        <authorList>
            <consortium name="The Broad Institute Genomics Platform"/>
            <consortium name="The Broad Institute Genome Sequencing Center for Infectious Disease"/>
            <person name="Wu L."/>
            <person name="Ma J."/>
        </authorList>
    </citation>
    <scope>NUCLEOTIDE SEQUENCE [LARGE SCALE GENOMIC DNA]</scope>
    <source>
        <strain evidence="2">JCM 14368</strain>
    </source>
</reference>
<name>A0ABP3LZ33_9DEIO</name>
<sequence>MNRHDLANLEQIALLTEGLKEQGVTVGSGYRPSVWCVNPGCHAPAPADALHCPECGTPHPRLCPCGKALRPDGSVFCESCDSRR</sequence>
<gene>
    <name evidence="1" type="ORF">GCM10008937_15670</name>
</gene>
<evidence type="ECO:0000313" key="1">
    <source>
        <dbReference type="EMBL" id="GAA0508693.1"/>
    </source>
</evidence>
<protein>
    <recommendedName>
        <fullName evidence="3">DZANK-type domain-containing protein</fullName>
    </recommendedName>
</protein>
<keyword evidence="2" id="KW-1185">Reference proteome</keyword>
<dbReference type="Proteomes" id="UP001500191">
    <property type="component" value="Unassembled WGS sequence"/>
</dbReference>
<evidence type="ECO:0008006" key="3">
    <source>
        <dbReference type="Google" id="ProtNLM"/>
    </source>
</evidence>